<evidence type="ECO:0000313" key="12">
    <source>
        <dbReference type="Proteomes" id="UP000183995"/>
    </source>
</evidence>
<dbReference type="InterPro" id="IPR029787">
    <property type="entry name" value="Nucleotide_cyclase"/>
</dbReference>
<keyword evidence="2 8" id="KW-0597">Phosphoprotein</keyword>
<dbReference type="InterPro" id="IPR001789">
    <property type="entry name" value="Sig_transdc_resp-reg_receiver"/>
</dbReference>
<dbReference type="GO" id="GO:0005829">
    <property type="term" value="C:cytosol"/>
    <property type="evidence" value="ECO:0007669"/>
    <property type="project" value="TreeGrafter"/>
</dbReference>
<evidence type="ECO:0000256" key="8">
    <source>
        <dbReference type="PROSITE-ProRule" id="PRU00169"/>
    </source>
</evidence>
<evidence type="ECO:0000259" key="9">
    <source>
        <dbReference type="PROSITE" id="PS50110"/>
    </source>
</evidence>
<dbReference type="PROSITE" id="PS50110">
    <property type="entry name" value="RESPONSE_REGULATORY"/>
    <property type="match status" value="1"/>
</dbReference>
<proteinExistence type="predicted"/>
<dbReference type="GO" id="GO:0006355">
    <property type="term" value="P:regulation of DNA-templated transcription"/>
    <property type="evidence" value="ECO:0007669"/>
    <property type="project" value="TreeGrafter"/>
</dbReference>
<dbReference type="Gene3D" id="3.30.70.270">
    <property type="match status" value="1"/>
</dbReference>
<dbReference type="NCBIfam" id="TIGR00254">
    <property type="entry name" value="GGDEF"/>
    <property type="match status" value="1"/>
</dbReference>
<organism evidence="11 12">
    <name type="scientific">Sporobacter termitidis DSM 10068</name>
    <dbReference type="NCBI Taxonomy" id="1123282"/>
    <lineage>
        <taxon>Bacteria</taxon>
        <taxon>Bacillati</taxon>
        <taxon>Bacillota</taxon>
        <taxon>Clostridia</taxon>
        <taxon>Eubacteriales</taxon>
        <taxon>Oscillospiraceae</taxon>
        <taxon>Sporobacter</taxon>
    </lineage>
</organism>
<evidence type="ECO:0000256" key="2">
    <source>
        <dbReference type="ARBA" id="ARBA00022553"/>
    </source>
</evidence>
<evidence type="ECO:0000313" key="11">
    <source>
        <dbReference type="EMBL" id="SHI23512.1"/>
    </source>
</evidence>
<evidence type="ECO:0000259" key="10">
    <source>
        <dbReference type="PROSITE" id="PS50887"/>
    </source>
</evidence>
<keyword evidence="3" id="KW-0902">Two-component regulatory system</keyword>
<dbReference type="Gene3D" id="6.10.250.690">
    <property type="match status" value="1"/>
</dbReference>
<comment type="function">
    <text evidence="7">May play the central regulatory role in sporulation. It may be an element of the effector pathway responsible for the activation of sporulation genes in response to nutritional stress. Spo0A may act in concert with spo0H (a sigma factor) to control the expression of some genes that are critical to the sporulation process.</text>
</comment>
<dbReference type="PANTHER" id="PTHR48111">
    <property type="entry name" value="REGULATOR OF RPOS"/>
    <property type="match status" value="1"/>
</dbReference>
<dbReference type="Pfam" id="PF00990">
    <property type="entry name" value="GGDEF"/>
    <property type="match status" value="1"/>
</dbReference>
<evidence type="ECO:0000256" key="1">
    <source>
        <dbReference type="ARBA" id="ARBA00018672"/>
    </source>
</evidence>
<feature type="domain" description="GGDEF" evidence="10">
    <location>
        <begin position="154"/>
        <end position="305"/>
    </location>
</feature>
<evidence type="ECO:0000256" key="6">
    <source>
        <dbReference type="ARBA" id="ARBA00023163"/>
    </source>
</evidence>
<dbReference type="RefSeq" id="WP_073082937.1">
    <property type="nucleotide sequence ID" value="NZ_FQXV01000021.1"/>
</dbReference>
<dbReference type="Gene3D" id="3.40.50.2300">
    <property type="match status" value="1"/>
</dbReference>
<protein>
    <recommendedName>
        <fullName evidence="1">Stage 0 sporulation protein A homolog</fullName>
    </recommendedName>
</protein>
<dbReference type="SUPFAM" id="SSF55073">
    <property type="entry name" value="Nucleotide cyclase"/>
    <property type="match status" value="1"/>
</dbReference>
<evidence type="ECO:0000256" key="7">
    <source>
        <dbReference type="ARBA" id="ARBA00024867"/>
    </source>
</evidence>
<dbReference type="FunFam" id="3.40.50.2300:FF:000001">
    <property type="entry name" value="DNA-binding response regulator PhoB"/>
    <property type="match status" value="1"/>
</dbReference>
<dbReference type="InterPro" id="IPR000160">
    <property type="entry name" value="GGDEF_dom"/>
</dbReference>
<dbReference type="Pfam" id="PF00072">
    <property type="entry name" value="Response_reg"/>
    <property type="match status" value="1"/>
</dbReference>
<dbReference type="STRING" id="1123282.SAMN02745823_03729"/>
<dbReference type="InterPro" id="IPR043128">
    <property type="entry name" value="Rev_trsase/Diguanyl_cyclase"/>
</dbReference>
<keyword evidence="6" id="KW-0804">Transcription</keyword>
<dbReference type="EMBL" id="FQXV01000021">
    <property type="protein sequence ID" value="SHI23512.1"/>
    <property type="molecule type" value="Genomic_DNA"/>
</dbReference>
<feature type="domain" description="Response regulatory" evidence="9">
    <location>
        <begin position="5"/>
        <end position="121"/>
    </location>
</feature>
<evidence type="ECO:0000256" key="4">
    <source>
        <dbReference type="ARBA" id="ARBA00023015"/>
    </source>
</evidence>
<dbReference type="SMART" id="SM00267">
    <property type="entry name" value="GGDEF"/>
    <property type="match status" value="1"/>
</dbReference>
<reference evidence="11 12" key="1">
    <citation type="submission" date="2016-11" db="EMBL/GenBank/DDBJ databases">
        <authorList>
            <person name="Jaros S."/>
            <person name="Januszkiewicz K."/>
            <person name="Wedrychowicz H."/>
        </authorList>
    </citation>
    <scope>NUCLEOTIDE SEQUENCE [LARGE SCALE GENOMIC DNA]</scope>
    <source>
        <strain evidence="11 12">DSM 10068</strain>
    </source>
</reference>
<dbReference type="GO" id="GO:0032993">
    <property type="term" value="C:protein-DNA complex"/>
    <property type="evidence" value="ECO:0007669"/>
    <property type="project" value="TreeGrafter"/>
</dbReference>
<dbReference type="PROSITE" id="PS50887">
    <property type="entry name" value="GGDEF"/>
    <property type="match status" value="1"/>
</dbReference>
<dbReference type="Proteomes" id="UP000183995">
    <property type="component" value="Unassembled WGS sequence"/>
</dbReference>
<name>A0A1M5ZH62_9FIRM</name>
<dbReference type="SUPFAM" id="SSF52172">
    <property type="entry name" value="CheY-like"/>
    <property type="match status" value="1"/>
</dbReference>
<dbReference type="GO" id="GO:0000976">
    <property type="term" value="F:transcription cis-regulatory region binding"/>
    <property type="evidence" value="ECO:0007669"/>
    <property type="project" value="TreeGrafter"/>
</dbReference>
<evidence type="ECO:0000256" key="5">
    <source>
        <dbReference type="ARBA" id="ARBA00023125"/>
    </source>
</evidence>
<dbReference type="PANTHER" id="PTHR48111:SF1">
    <property type="entry name" value="TWO-COMPONENT RESPONSE REGULATOR ORR33"/>
    <property type="match status" value="1"/>
</dbReference>
<dbReference type="AlphaFoldDB" id="A0A1M5ZH62"/>
<keyword evidence="5" id="KW-0238">DNA-binding</keyword>
<dbReference type="InterPro" id="IPR011006">
    <property type="entry name" value="CheY-like_superfamily"/>
</dbReference>
<keyword evidence="12" id="KW-1185">Reference proteome</keyword>
<dbReference type="OrthoDB" id="9804955at2"/>
<dbReference type="InterPro" id="IPR039420">
    <property type="entry name" value="WalR-like"/>
</dbReference>
<gene>
    <name evidence="11" type="ORF">SAMN02745823_03729</name>
</gene>
<dbReference type="SMART" id="SM00448">
    <property type="entry name" value="REC"/>
    <property type="match status" value="1"/>
</dbReference>
<evidence type="ECO:0000256" key="3">
    <source>
        <dbReference type="ARBA" id="ARBA00023012"/>
    </source>
</evidence>
<accession>A0A1M5ZH62</accession>
<sequence>MAKKKILIVDDSDFYAKLIETALTQGGYEVVRAACGEDGLRLVREEKPDLVLLDIVMPGINGFEVCRILRASERNNLMPIIMLTSRSSHEDMLTGLELGADDYIFKPFDNRELLSRVRNTLRRIDRNRNANPLTGLQGNLEIQRELDYRIERKLPFAAIYADLDNFKAYNDVYGFLKGDIAIKLTADILCDAAKRCCGSFVGHIGGDDFIMIVAPGHADAICKSIIAAFDARVRDLYSPEDLARGHIVTTDRLGETVFFPIQTISLAVVTSENRTFTTHLEVSDIAAELKKTAKAERGSIYIRDARGK</sequence>
<keyword evidence="4" id="KW-0805">Transcription regulation</keyword>
<dbReference type="GO" id="GO:0000156">
    <property type="term" value="F:phosphorelay response regulator activity"/>
    <property type="evidence" value="ECO:0007669"/>
    <property type="project" value="TreeGrafter"/>
</dbReference>
<feature type="modified residue" description="4-aspartylphosphate" evidence="8">
    <location>
        <position position="54"/>
    </location>
</feature>